<organism evidence="3 4">
    <name type="scientific">Gallintestinimicrobium propionicum</name>
    <dbReference type="NCBI Taxonomy" id="2981770"/>
    <lineage>
        <taxon>Bacteria</taxon>
        <taxon>Bacillati</taxon>
        <taxon>Bacillota</taxon>
        <taxon>Clostridia</taxon>
        <taxon>Lachnospirales</taxon>
        <taxon>Lachnospiraceae</taxon>
        <taxon>Gallintestinimicrobium</taxon>
    </lineage>
</organism>
<feature type="domain" description="Tail sheath protein C-terminal" evidence="2">
    <location>
        <begin position="236"/>
        <end position="322"/>
    </location>
</feature>
<comment type="caution">
    <text evidence="3">The sequence shown here is derived from an EMBL/GenBank/DDBJ whole genome shotgun (WGS) entry which is preliminary data.</text>
</comment>
<dbReference type="Gene3D" id="3.30.1370.220">
    <property type="match status" value="1"/>
</dbReference>
<dbReference type="Gene3D" id="3.40.50.11790">
    <property type="match status" value="1"/>
</dbReference>
<reference evidence="3 4" key="1">
    <citation type="submission" date="2021-10" db="EMBL/GenBank/DDBJ databases">
        <title>Anaerobic single-cell dispensing facilitates the cultivation of human gut bacteria.</title>
        <authorList>
            <person name="Afrizal A."/>
        </authorList>
    </citation>
    <scope>NUCLEOTIDE SEQUENCE [LARGE SCALE GENOMIC DNA]</scope>
    <source>
        <strain evidence="3 4">CLA-AA-H244</strain>
    </source>
</reference>
<keyword evidence="4" id="KW-1185">Reference proteome</keyword>
<evidence type="ECO:0000313" key="3">
    <source>
        <dbReference type="EMBL" id="MCC2168200.1"/>
    </source>
</evidence>
<dbReference type="RefSeq" id="WP_308728551.1">
    <property type="nucleotide sequence ID" value="NZ_JAJEQF010000029.1"/>
</dbReference>
<dbReference type="Pfam" id="PF17482">
    <property type="entry name" value="Phage_sheath_1C"/>
    <property type="match status" value="1"/>
</dbReference>
<evidence type="ECO:0000256" key="1">
    <source>
        <dbReference type="ARBA" id="ARBA00008005"/>
    </source>
</evidence>
<protein>
    <submittedName>
        <fullName evidence="3">Phage tail sheath protein</fullName>
    </submittedName>
</protein>
<dbReference type="InterPro" id="IPR020287">
    <property type="entry name" value="Tail_sheath_C"/>
</dbReference>
<sequence length="358" mass="39962">MGLPEIIISFQRKADTAIRSGSRGMVAVVLDDTTKNQMLTPYRRWRDVVQEDWTKESLKALELVFKGSPQRVVAVRLLKDEETPDLAGTLKEILPLNIDYLAYPAYTAGDKEALQAYLEAVRKQGKKAKAVLPDCAADDPHVVNFATTGVTALWENQDEVQTYTGAEYCCRVAGILAGLPLDRSCTYYELPEVVDAKLPADAGAEVDAGKLVVVFDGEKYKLGRGVTSLTSITEERPEDLKKIKIVEGMDVIIHDIYTTFEDEYVGKVVNSYDNKQMFVGAVNDYLKKMEGSVLDETGDNFVEVDLEANREYLKRQGIDTEEMTDTQIREANTGSYLFLTGACRFLDAMEDLTLKMNM</sequence>
<gene>
    <name evidence="3" type="ORF">LKD45_10960</name>
</gene>
<dbReference type="EMBL" id="JAJEQF010000029">
    <property type="protein sequence ID" value="MCC2168200.1"/>
    <property type="molecule type" value="Genomic_DNA"/>
</dbReference>
<dbReference type="AlphaFoldDB" id="A0AAE3AYV9"/>
<evidence type="ECO:0000313" key="4">
    <source>
        <dbReference type="Proteomes" id="UP001199355"/>
    </source>
</evidence>
<accession>A0AAE3AYV9</accession>
<evidence type="ECO:0000259" key="2">
    <source>
        <dbReference type="Pfam" id="PF17482"/>
    </source>
</evidence>
<dbReference type="Proteomes" id="UP001199355">
    <property type="component" value="Unassembled WGS sequence"/>
</dbReference>
<proteinExistence type="inferred from homology"/>
<name>A0AAE3AYV9_9FIRM</name>
<comment type="similarity">
    <text evidence="1">Belongs to the myoviridae tail sheath protein family.</text>
</comment>